<feature type="domain" description="TonB C-terminal" evidence="1">
    <location>
        <begin position="245"/>
        <end position="333"/>
    </location>
</feature>
<dbReference type="RefSeq" id="WP_117904807.1">
    <property type="nucleotide sequence ID" value="NZ_JADNPL010000025.1"/>
</dbReference>
<dbReference type="GO" id="GO:0055085">
    <property type="term" value="P:transmembrane transport"/>
    <property type="evidence" value="ECO:0007669"/>
    <property type="project" value="InterPro"/>
</dbReference>
<evidence type="ECO:0000259" key="1">
    <source>
        <dbReference type="PROSITE" id="PS52015"/>
    </source>
</evidence>
<dbReference type="AlphaFoldDB" id="A0A412DDJ6"/>
<dbReference type="Pfam" id="PF03544">
    <property type="entry name" value="TonB_C"/>
    <property type="match status" value="1"/>
</dbReference>
<proteinExistence type="predicted"/>
<protein>
    <recommendedName>
        <fullName evidence="1">TonB C-terminal domain-containing protein</fullName>
    </recommendedName>
</protein>
<comment type="caution">
    <text evidence="2">The sequence shown here is derived from an EMBL/GenBank/DDBJ whole genome shotgun (WGS) entry which is preliminary data.</text>
</comment>
<dbReference type="SUPFAM" id="SSF74653">
    <property type="entry name" value="TolA/TonB C-terminal domain"/>
    <property type="match status" value="1"/>
</dbReference>
<dbReference type="Proteomes" id="UP000283310">
    <property type="component" value="Unassembled WGS sequence"/>
</dbReference>
<organism evidence="2 3">
    <name type="scientific">Bacteroides stercoris</name>
    <dbReference type="NCBI Taxonomy" id="46506"/>
    <lineage>
        <taxon>Bacteria</taxon>
        <taxon>Pseudomonadati</taxon>
        <taxon>Bacteroidota</taxon>
        <taxon>Bacteroidia</taxon>
        <taxon>Bacteroidales</taxon>
        <taxon>Bacteroidaceae</taxon>
        <taxon>Bacteroides</taxon>
    </lineage>
</organism>
<name>A0A412DDJ6_BACSE</name>
<evidence type="ECO:0000313" key="3">
    <source>
        <dbReference type="Proteomes" id="UP000283310"/>
    </source>
</evidence>
<sequence length="333" mass="37765">MKLKTLIIMGLTSISSLGSCGHAQQPQYLGESPYNLANVDFNTDVIKFYSKVPTDGYFKEENICRGIGSRTMIIYYYYQIYSVSSDKKAAFKDFFFPEIGMLSDEQGKLIGVEGTIDLKNEEDANRLLASVKSKYGNPCFTAEDQYENPIYGWIDNGKRIQLRNTAMSNGDYKCELLVSEKKYGEFMADIHSRAWSNFNWFEDTKLPSASSDIILTKDDVVNDHRRGRTAIIDGTMPDFTISTYAGSDDFLYDLDKYLTQQAREVSPKVYGRVPVSFLIDTDGKVKDIKIEEETADEKVKDAATNLIKSLPKFKPATKNEQRVSFKVLTTIDF</sequence>
<dbReference type="PROSITE" id="PS51257">
    <property type="entry name" value="PROKAR_LIPOPROTEIN"/>
    <property type="match status" value="1"/>
</dbReference>
<dbReference type="InterPro" id="IPR037682">
    <property type="entry name" value="TonB_C"/>
</dbReference>
<accession>A0A412DDJ6</accession>
<reference evidence="2 3" key="1">
    <citation type="submission" date="2018-08" db="EMBL/GenBank/DDBJ databases">
        <title>A genome reference for cultivated species of the human gut microbiota.</title>
        <authorList>
            <person name="Zou Y."/>
            <person name="Xue W."/>
            <person name="Luo G."/>
        </authorList>
    </citation>
    <scope>NUCLEOTIDE SEQUENCE [LARGE SCALE GENOMIC DNA]</scope>
    <source>
        <strain evidence="2 3">AF26-20BH</strain>
    </source>
</reference>
<evidence type="ECO:0000313" key="2">
    <source>
        <dbReference type="EMBL" id="RGR09254.1"/>
    </source>
</evidence>
<dbReference type="PROSITE" id="PS52015">
    <property type="entry name" value="TONB_CTD"/>
    <property type="match status" value="1"/>
</dbReference>
<dbReference type="Gene3D" id="3.30.1150.10">
    <property type="match status" value="1"/>
</dbReference>
<dbReference type="EMBL" id="QRTW01000039">
    <property type="protein sequence ID" value="RGR09254.1"/>
    <property type="molecule type" value="Genomic_DNA"/>
</dbReference>
<gene>
    <name evidence="2" type="ORF">DWY65_14935</name>
</gene>